<evidence type="ECO:0000259" key="2">
    <source>
        <dbReference type="Pfam" id="PF09862"/>
    </source>
</evidence>
<comment type="caution">
    <text evidence="3">The sequence shown here is derived from an EMBL/GenBank/DDBJ whole genome shotgun (WGS) entry which is preliminary data.</text>
</comment>
<protein>
    <submittedName>
        <fullName evidence="3">DUF2089 domain-containing protein</fullName>
    </submittedName>
</protein>
<evidence type="ECO:0000313" key="3">
    <source>
        <dbReference type="EMBL" id="MYD90120.1"/>
    </source>
</evidence>
<name>A0A6B1DR50_9CHLR</name>
<dbReference type="Pfam" id="PF09862">
    <property type="entry name" value="DUF2089"/>
    <property type="match status" value="1"/>
</dbReference>
<accession>A0A6B1DR50</accession>
<proteinExistence type="predicted"/>
<dbReference type="EMBL" id="VXPY01000049">
    <property type="protein sequence ID" value="MYD90120.1"/>
    <property type="molecule type" value="Genomic_DNA"/>
</dbReference>
<feature type="region of interest" description="Disordered" evidence="1">
    <location>
        <begin position="1"/>
        <end position="20"/>
    </location>
</feature>
<reference evidence="3" key="1">
    <citation type="submission" date="2019-09" db="EMBL/GenBank/DDBJ databases">
        <title>Characterisation of the sponge microbiome using genome-centric metagenomics.</title>
        <authorList>
            <person name="Engelberts J.P."/>
            <person name="Robbins S.J."/>
            <person name="De Goeij J.M."/>
            <person name="Aranda M."/>
            <person name="Bell S.C."/>
            <person name="Webster N.S."/>
        </authorList>
    </citation>
    <scope>NUCLEOTIDE SEQUENCE</scope>
    <source>
        <strain evidence="3">SB0662_bin_9</strain>
    </source>
</reference>
<organism evidence="3">
    <name type="scientific">Caldilineaceae bacterium SB0662_bin_9</name>
    <dbReference type="NCBI Taxonomy" id="2605258"/>
    <lineage>
        <taxon>Bacteria</taxon>
        <taxon>Bacillati</taxon>
        <taxon>Chloroflexota</taxon>
        <taxon>Caldilineae</taxon>
        <taxon>Caldilineales</taxon>
        <taxon>Caldilineaceae</taxon>
    </lineage>
</organism>
<sequence>MHPRRNHAGGPGAGGLTMPELPAQCPITGGPVIVTRFYSPDGDVTFDGRFEVKSPFLALDQNQIEFVLTFIQCEGKFNRMQEELNLSYPTLRSRLKEIIQALGLEAPSGTDGFDSEPDRMDVLTQVESGQLSVDEALISLGSRDHQ</sequence>
<gene>
    <name evidence="3" type="ORF">F4Y08_07240</name>
</gene>
<dbReference type="AlphaFoldDB" id="A0A6B1DR50"/>
<evidence type="ECO:0000256" key="1">
    <source>
        <dbReference type="SAM" id="MobiDB-lite"/>
    </source>
</evidence>
<feature type="domain" description="DUF2089" evidence="2">
    <location>
        <begin position="59"/>
        <end position="105"/>
    </location>
</feature>
<dbReference type="InterPro" id="IPR018658">
    <property type="entry name" value="DUF2089"/>
</dbReference>